<evidence type="ECO:0000256" key="2">
    <source>
        <dbReference type="ARBA" id="ARBA00022692"/>
    </source>
</evidence>
<dbReference type="RefSeq" id="WP_104710064.1">
    <property type="nucleotide sequence ID" value="NZ_PTRA01000001.1"/>
</dbReference>
<organism evidence="6 7">
    <name type="scientific">Siphonobacter curvatus</name>
    <dbReference type="NCBI Taxonomy" id="2094562"/>
    <lineage>
        <taxon>Bacteria</taxon>
        <taxon>Pseudomonadati</taxon>
        <taxon>Bacteroidota</taxon>
        <taxon>Cytophagia</taxon>
        <taxon>Cytophagales</taxon>
        <taxon>Cytophagaceae</taxon>
        <taxon>Siphonobacter</taxon>
    </lineage>
</organism>
<evidence type="ECO:0000313" key="6">
    <source>
        <dbReference type="EMBL" id="PQA58897.1"/>
    </source>
</evidence>
<proteinExistence type="predicted"/>
<keyword evidence="2 5" id="KW-0812">Transmembrane</keyword>
<keyword evidence="3 5" id="KW-1133">Transmembrane helix</keyword>
<dbReference type="Proteomes" id="UP000239590">
    <property type="component" value="Unassembled WGS sequence"/>
</dbReference>
<comment type="caution">
    <text evidence="6">The sequence shown here is derived from an EMBL/GenBank/DDBJ whole genome shotgun (WGS) entry which is preliminary data.</text>
</comment>
<dbReference type="InterPro" id="IPR019109">
    <property type="entry name" value="MamF_MmsF"/>
</dbReference>
<comment type="subcellular location">
    <subcellularLocation>
        <location evidence="1">Membrane</location>
        <topology evidence="1">Multi-pass membrane protein</topology>
    </subcellularLocation>
</comment>
<evidence type="ECO:0000256" key="1">
    <source>
        <dbReference type="ARBA" id="ARBA00004141"/>
    </source>
</evidence>
<dbReference type="EMBL" id="PTRA01000001">
    <property type="protein sequence ID" value="PQA58897.1"/>
    <property type="molecule type" value="Genomic_DNA"/>
</dbReference>
<evidence type="ECO:0000256" key="3">
    <source>
        <dbReference type="ARBA" id="ARBA00022989"/>
    </source>
</evidence>
<feature type="transmembrane region" description="Helical" evidence="5">
    <location>
        <begin position="90"/>
        <end position="109"/>
    </location>
</feature>
<gene>
    <name evidence="6" type="ORF">C5O19_04345</name>
</gene>
<name>A0A2S7IME6_9BACT</name>
<keyword evidence="7" id="KW-1185">Reference proteome</keyword>
<protein>
    <submittedName>
        <fullName evidence="6">DUF4870 domain-containing protein</fullName>
    </submittedName>
</protein>
<keyword evidence="4 5" id="KW-0472">Membrane</keyword>
<feature type="transmembrane region" description="Helical" evidence="5">
    <location>
        <begin position="20"/>
        <end position="50"/>
    </location>
</feature>
<sequence length="127" mass="14122">MDYQPLPPSQPPMSESDARTWAMLAHLSSIVASFLGGLSFLGPLIVWLIYRERSTYVDYHGKEALNFQILMSIAFVGCIILGILTCGVGLIILPVVAVLDIVFVVIAAIKANNGEYYQYPFNWRIVK</sequence>
<dbReference type="OrthoDB" id="9808930at2"/>
<evidence type="ECO:0000256" key="5">
    <source>
        <dbReference type="SAM" id="Phobius"/>
    </source>
</evidence>
<evidence type="ECO:0000313" key="7">
    <source>
        <dbReference type="Proteomes" id="UP000239590"/>
    </source>
</evidence>
<reference evidence="7" key="1">
    <citation type="submission" date="2018-02" db="EMBL/GenBank/DDBJ databases">
        <title>Genome sequencing of Solimonas sp. HR-BB.</title>
        <authorList>
            <person name="Lee Y."/>
            <person name="Jeon C.O."/>
        </authorList>
    </citation>
    <scope>NUCLEOTIDE SEQUENCE [LARGE SCALE GENOMIC DNA]</scope>
    <source>
        <strain evidence="7">HR-U</strain>
    </source>
</reference>
<evidence type="ECO:0000256" key="4">
    <source>
        <dbReference type="ARBA" id="ARBA00023136"/>
    </source>
</evidence>
<accession>A0A2S7IME6</accession>
<dbReference type="AlphaFoldDB" id="A0A2S7IME6"/>
<feature type="transmembrane region" description="Helical" evidence="5">
    <location>
        <begin position="65"/>
        <end position="84"/>
    </location>
</feature>
<dbReference type="Pfam" id="PF09685">
    <property type="entry name" value="MamF_MmsF"/>
    <property type="match status" value="1"/>
</dbReference>